<dbReference type="PANTHER" id="PTHR33705:SF2">
    <property type="entry name" value="PHOSPHOCARRIER PROTEIN NPR"/>
    <property type="match status" value="1"/>
</dbReference>
<dbReference type="Pfam" id="PF00381">
    <property type="entry name" value="PTS-HPr"/>
    <property type="match status" value="1"/>
</dbReference>
<keyword evidence="4" id="KW-0598">Phosphotransferase system</keyword>
<evidence type="ECO:0000256" key="3">
    <source>
        <dbReference type="ARBA" id="ARBA00022490"/>
    </source>
</evidence>
<dbReference type="InterPro" id="IPR002114">
    <property type="entry name" value="PTS_HPr_Ser_P_site"/>
</dbReference>
<dbReference type="InterPro" id="IPR035895">
    <property type="entry name" value="HPr-like_sf"/>
</dbReference>
<evidence type="ECO:0000256" key="4">
    <source>
        <dbReference type="ARBA" id="ARBA00022683"/>
    </source>
</evidence>
<keyword evidence="3" id="KW-0963">Cytoplasm</keyword>
<name>A0A135I3M5_9GAMM</name>
<reference evidence="6 7" key="1">
    <citation type="submission" date="2015-11" db="EMBL/GenBank/DDBJ databases">
        <title>Genomic Taxonomy of the Vibrionaceae.</title>
        <authorList>
            <person name="Gomez-Gil B."/>
            <person name="Enciso-Ibarra J."/>
        </authorList>
    </citation>
    <scope>NUCLEOTIDE SEQUENCE [LARGE SCALE GENOMIC DNA]</scope>
    <source>
        <strain evidence="6 7">CAIM 912</strain>
    </source>
</reference>
<accession>A0A135I3M5</accession>
<dbReference type="GO" id="GO:0009401">
    <property type="term" value="P:phosphoenolpyruvate-dependent sugar phosphotransferase system"/>
    <property type="evidence" value="ECO:0007669"/>
    <property type="project" value="UniProtKB-KW"/>
</dbReference>
<dbReference type="OrthoDB" id="9798965at2"/>
<dbReference type="GO" id="GO:0005737">
    <property type="term" value="C:cytoplasm"/>
    <property type="evidence" value="ECO:0007669"/>
    <property type="project" value="UniProtKB-SubCell"/>
</dbReference>
<organism evidence="6 7">
    <name type="scientific">Enterovibrio coralii</name>
    <dbReference type="NCBI Taxonomy" id="294935"/>
    <lineage>
        <taxon>Bacteria</taxon>
        <taxon>Pseudomonadati</taxon>
        <taxon>Pseudomonadota</taxon>
        <taxon>Gammaproteobacteria</taxon>
        <taxon>Vibrionales</taxon>
        <taxon>Vibrionaceae</taxon>
        <taxon>Enterovibrio</taxon>
    </lineage>
</organism>
<comment type="subcellular location">
    <subcellularLocation>
        <location evidence="1">Cytoplasm</location>
    </subcellularLocation>
</comment>
<keyword evidence="7" id="KW-1185">Reference proteome</keyword>
<dbReference type="RefSeq" id="WP_067419684.1">
    <property type="nucleotide sequence ID" value="NZ_LNTY01000058.1"/>
</dbReference>
<dbReference type="Proteomes" id="UP000070529">
    <property type="component" value="Unassembled WGS sequence"/>
</dbReference>
<gene>
    <name evidence="6" type="ORF">ATN88_13515</name>
</gene>
<evidence type="ECO:0000313" key="7">
    <source>
        <dbReference type="Proteomes" id="UP000070529"/>
    </source>
</evidence>
<dbReference type="PRINTS" id="PR00107">
    <property type="entry name" value="PHOSPHOCPHPR"/>
</dbReference>
<comment type="similarity">
    <text evidence="2">Belongs to the HPr family.</text>
</comment>
<comment type="caution">
    <text evidence="6">The sequence shown here is derived from an EMBL/GenBank/DDBJ whole genome shotgun (WGS) entry which is preliminary data.</text>
</comment>
<protein>
    <submittedName>
        <fullName evidence="6">Phosphate ABC transporter permease</fullName>
    </submittedName>
</protein>
<evidence type="ECO:0000256" key="2">
    <source>
        <dbReference type="ARBA" id="ARBA00010736"/>
    </source>
</evidence>
<dbReference type="STRING" id="294935.ATN88_13515"/>
<dbReference type="PROSITE" id="PS00589">
    <property type="entry name" value="PTS_HPR_SER"/>
    <property type="match status" value="1"/>
</dbReference>
<dbReference type="SUPFAM" id="SSF55594">
    <property type="entry name" value="HPr-like"/>
    <property type="match status" value="1"/>
</dbReference>
<evidence type="ECO:0000259" key="5">
    <source>
        <dbReference type="PROSITE" id="PS51350"/>
    </source>
</evidence>
<evidence type="ECO:0000256" key="1">
    <source>
        <dbReference type="ARBA" id="ARBA00004496"/>
    </source>
</evidence>
<dbReference type="PANTHER" id="PTHR33705">
    <property type="entry name" value="PHOSPHOCARRIER PROTEIN HPR"/>
    <property type="match status" value="1"/>
</dbReference>
<dbReference type="NCBIfam" id="TIGR01003">
    <property type="entry name" value="PTS_HPr_family"/>
    <property type="match status" value="1"/>
</dbReference>
<proteinExistence type="inferred from homology"/>
<evidence type="ECO:0000313" key="6">
    <source>
        <dbReference type="EMBL" id="KXF80042.1"/>
    </source>
</evidence>
<dbReference type="EMBL" id="LNTY01000058">
    <property type="protein sequence ID" value="KXF80042.1"/>
    <property type="molecule type" value="Genomic_DNA"/>
</dbReference>
<dbReference type="AlphaFoldDB" id="A0A135I3M5"/>
<dbReference type="PROSITE" id="PS51350">
    <property type="entry name" value="PTS_HPR_DOM"/>
    <property type="match status" value="1"/>
</dbReference>
<dbReference type="InterPro" id="IPR000032">
    <property type="entry name" value="HPr-like"/>
</dbReference>
<dbReference type="InterPro" id="IPR050399">
    <property type="entry name" value="HPr"/>
</dbReference>
<feature type="domain" description="HPr" evidence="5">
    <location>
        <begin position="3"/>
        <end position="90"/>
    </location>
</feature>
<sequence length="91" mass="9663">MSQLSKEVLIRNRLGLHARAAIKLVELAQSFDAEVTVSKGDQTVTADSVMAILLLDSSQGEQIMVSANGTQAEQALDAVTSLIEAGFDEES</sequence>
<dbReference type="Gene3D" id="3.30.1340.10">
    <property type="entry name" value="HPr-like"/>
    <property type="match status" value="1"/>
</dbReference>